<accession>A0ABS3Q1H5</accession>
<dbReference type="Proteomes" id="UP000664835">
    <property type="component" value="Unassembled WGS sequence"/>
</dbReference>
<protein>
    <submittedName>
        <fullName evidence="1">Type II toxin-antitoxin system MqsA family antitoxin</fullName>
    </submittedName>
</protein>
<name>A0ABS3Q1H5_9GAMM</name>
<dbReference type="Gene3D" id="1.10.260.40">
    <property type="entry name" value="lambda repressor-like DNA-binding domains"/>
    <property type="match status" value="1"/>
</dbReference>
<dbReference type="CDD" id="cd00093">
    <property type="entry name" value="HTH_XRE"/>
    <property type="match status" value="1"/>
</dbReference>
<dbReference type="Pfam" id="PF15731">
    <property type="entry name" value="MqsA_antitoxin"/>
    <property type="match status" value="1"/>
</dbReference>
<sequence length="145" mass="16327">MAHPRGRGVAPPAFPSGGLVIFKKHVDSLLSAEEIRRMREAWGIDQKQAAAIFGGGPVAFSKYENNDVMQSEGMDKLLRAAWYAPDVFEWLKEKAGIEQAIDNHAYQKTVTTQFKSKPTLKVLQTSNIQSIFRRTFALRKPRCSF</sequence>
<dbReference type="EMBL" id="JAGETV010000001">
    <property type="protein sequence ID" value="MBO1926159.1"/>
    <property type="molecule type" value="Genomic_DNA"/>
</dbReference>
<dbReference type="NCBIfam" id="TIGR03830">
    <property type="entry name" value="CxxCG_CxxCG_HTH"/>
    <property type="match status" value="1"/>
</dbReference>
<dbReference type="InterPro" id="IPR010982">
    <property type="entry name" value="Lambda_DNA-bd_dom_sf"/>
</dbReference>
<gene>
    <name evidence="1" type="ORF">J3998_01095</name>
</gene>
<evidence type="ECO:0000313" key="1">
    <source>
        <dbReference type="EMBL" id="MBO1926159.1"/>
    </source>
</evidence>
<comment type="caution">
    <text evidence="1">The sequence shown here is derived from an EMBL/GenBank/DDBJ whole genome shotgun (WGS) entry which is preliminary data.</text>
</comment>
<organism evidence="1 2">
    <name type="scientific">Thiomicrorhabdus marina</name>
    <dbReference type="NCBI Taxonomy" id="2818442"/>
    <lineage>
        <taxon>Bacteria</taxon>
        <taxon>Pseudomonadati</taxon>
        <taxon>Pseudomonadota</taxon>
        <taxon>Gammaproteobacteria</taxon>
        <taxon>Thiotrichales</taxon>
        <taxon>Piscirickettsiaceae</taxon>
        <taxon>Thiomicrorhabdus</taxon>
    </lineage>
</organism>
<dbReference type="InterPro" id="IPR022452">
    <property type="entry name" value="MqsA"/>
</dbReference>
<dbReference type="InterPro" id="IPR001387">
    <property type="entry name" value="Cro/C1-type_HTH"/>
</dbReference>
<keyword evidence="2" id="KW-1185">Reference proteome</keyword>
<evidence type="ECO:0000313" key="2">
    <source>
        <dbReference type="Proteomes" id="UP000664835"/>
    </source>
</evidence>
<dbReference type="InterPro" id="IPR032758">
    <property type="entry name" value="MqsA/HigA-2"/>
</dbReference>
<proteinExistence type="predicted"/>
<dbReference type="SUPFAM" id="SSF47413">
    <property type="entry name" value="lambda repressor-like DNA-binding domains"/>
    <property type="match status" value="1"/>
</dbReference>
<reference evidence="1 2" key="1">
    <citation type="submission" date="2021-03" db="EMBL/GenBank/DDBJ databases">
        <title>Thiomicrorhabdus sp.nov.,novel sulfur-oxidizing bacteria isolated from coastal sediment.</title>
        <authorList>
            <person name="Liu X."/>
        </authorList>
    </citation>
    <scope>NUCLEOTIDE SEQUENCE [LARGE SCALE GENOMIC DNA]</scope>
    <source>
        <strain evidence="1 2">6S2-11</strain>
    </source>
</reference>